<dbReference type="Proteomes" id="UP000292787">
    <property type="component" value="Unassembled WGS sequence"/>
</dbReference>
<evidence type="ECO:0000313" key="6">
    <source>
        <dbReference type="Proteomes" id="UP000292692"/>
    </source>
</evidence>
<protein>
    <submittedName>
        <fullName evidence="2">Uncharacterized protein</fullName>
    </submittedName>
</protein>
<evidence type="ECO:0000313" key="1">
    <source>
        <dbReference type="EMBL" id="TCF42171.1"/>
    </source>
</evidence>
<dbReference type="EMBL" id="SHSV01000053">
    <property type="protein sequence ID" value="TCF42171.1"/>
    <property type="molecule type" value="Genomic_DNA"/>
</dbReference>
<dbReference type="EMBL" id="SHTF01000007">
    <property type="protein sequence ID" value="TCF65083.1"/>
    <property type="molecule type" value="Genomic_DNA"/>
</dbReference>
<name>A0A4R0VLF4_BIFLL</name>
<evidence type="ECO:0000313" key="3">
    <source>
        <dbReference type="EMBL" id="TCF71390.1"/>
    </source>
</evidence>
<dbReference type="Proteomes" id="UP000291713">
    <property type="component" value="Unassembled WGS sequence"/>
</dbReference>
<dbReference type="Proteomes" id="UP000292729">
    <property type="component" value="Unassembled WGS sequence"/>
</dbReference>
<gene>
    <name evidence="1" type="ORF">MCC10102_2164</name>
    <name evidence="2" type="ORF">MCC10116_0675</name>
    <name evidence="3" type="ORF">MCC10119_0745</name>
    <name evidence="4" type="ORF">MCC10120_1150</name>
</gene>
<accession>A0A4R0VLF4</accession>
<evidence type="ECO:0000313" key="7">
    <source>
        <dbReference type="Proteomes" id="UP000292729"/>
    </source>
</evidence>
<evidence type="ECO:0000313" key="5">
    <source>
        <dbReference type="Proteomes" id="UP000291713"/>
    </source>
</evidence>
<proteinExistence type="predicted"/>
<dbReference type="EMBL" id="SHTI01000013">
    <property type="protein sequence ID" value="TCF71390.1"/>
    <property type="molecule type" value="Genomic_DNA"/>
</dbReference>
<organism evidence="2 8">
    <name type="scientific">Bifidobacterium longum subsp. longum</name>
    <dbReference type="NCBI Taxonomy" id="1679"/>
    <lineage>
        <taxon>Bacteria</taxon>
        <taxon>Bacillati</taxon>
        <taxon>Actinomycetota</taxon>
        <taxon>Actinomycetes</taxon>
        <taxon>Bifidobacteriales</taxon>
        <taxon>Bifidobacteriaceae</taxon>
        <taxon>Bifidobacterium</taxon>
    </lineage>
</organism>
<reference evidence="5 6" key="1">
    <citation type="journal article" date="2018" name="Sci. Rep.">
        <title>Genomic diversity and distribution of Bifidobacterium longum subsp. longum across the human lifespan.</title>
        <authorList>
            <person name="Odamaki T."/>
            <person name="Bottacini F."/>
            <person name="Kato K."/>
            <person name="Mitsuyama E."/>
            <person name="Yoshida K."/>
            <person name="Horigome A."/>
            <person name="Xiao J.Z."/>
            <person name="van Sinderen D."/>
        </authorList>
    </citation>
    <scope>NUCLEOTIDE SEQUENCE [LARGE SCALE GENOMIC DNA]</scope>
    <source>
        <strain evidence="1 6">MCC10102</strain>
        <strain evidence="2 8">MCC10116</strain>
        <strain evidence="3 7">MCC10119</strain>
        <strain evidence="4 5">MCC10120</strain>
    </source>
</reference>
<dbReference type="Proteomes" id="UP000292692">
    <property type="component" value="Unassembled WGS sequence"/>
</dbReference>
<dbReference type="AlphaFoldDB" id="A0A4R0VLF4"/>
<sequence length="32" mass="3564">MAGNITLDNLVSVRDDNTVHKKAARRIKKDLA</sequence>
<evidence type="ECO:0000313" key="2">
    <source>
        <dbReference type="EMBL" id="TCF65083.1"/>
    </source>
</evidence>
<dbReference type="EMBL" id="SHTU01000020">
    <property type="protein sequence ID" value="TCF95041.1"/>
    <property type="molecule type" value="Genomic_DNA"/>
</dbReference>
<evidence type="ECO:0000313" key="4">
    <source>
        <dbReference type="EMBL" id="TCF95041.1"/>
    </source>
</evidence>
<evidence type="ECO:0000313" key="8">
    <source>
        <dbReference type="Proteomes" id="UP000292787"/>
    </source>
</evidence>
<comment type="caution">
    <text evidence="2">The sequence shown here is derived from an EMBL/GenBank/DDBJ whole genome shotgun (WGS) entry which is preliminary data.</text>
</comment>
<reference evidence="2" key="2">
    <citation type="submission" date="2019-02" db="EMBL/GenBank/DDBJ databases">
        <authorList>
            <person name="Odamaki T."/>
        </authorList>
    </citation>
    <scope>NUCLEOTIDE SEQUENCE</scope>
    <source>
        <strain evidence="1">MCC10102</strain>
        <strain evidence="2">MCC10116</strain>
        <strain evidence="3">MCC10119</strain>
        <strain evidence="4">MCC10120</strain>
    </source>
</reference>